<dbReference type="Ensembl" id="ENSLACT00000017448.1">
    <property type="protein sequence ID" value="ENSLACP00000017321.1"/>
    <property type="gene ID" value="ENSLACG00000015256.1"/>
</dbReference>
<dbReference type="STRING" id="7897.ENSLACP00000017321"/>
<protein>
    <recommendedName>
        <fullName evidence="2">C2H2-type domain-containing protein</fullName>
    </recommendedName>
</protein>
<evidence type="ECO:0000313" key="3">
    <source>
        <dbReference type="Ensembl" id="ENSLACP00000017321.1"/>
    </source>
</evidence>
<dbReference type="PROSITE" id="PS50157">
    <property type="entry name" value="ZINC_FINGER_C2H2_2"/>
    <property type="match status" value="1"/>
</dbReference>
<dbReference type="InParanoid" id="H3B600"/>
<dbReference type="Proteomes" id="UP000008672">
    <property type="component" value="Unassembled WGS sequence"/>
</dbReference>
<dbReference type="OMA" id="FANCNQK"/>
<keyword evidence="1" id="KW-0862">Zinc</keyword>
<keyword evidence="4" id="KW-1185">Reference proteome</keyword>
<evidence type="ECO:0000259" key="2">
    <source>
        <dbReference type="PROSITE" id="PS50157"/>
    </source>
</evidence>
<accession>H3B600</accession>
<reference evidence="3" key="3">
    <citation type="submission" date="2025-09" db="UniProtKB">
        <authorList>
            <consortium name="Ensembl"/>
        </authorList>
    </citation>
    <scope>IDENTIFICATION</scope>
</reference>
<dbReference type="EMBL" id="AFYH01049139">
    <property type="status" value="NOT_ANNOTATED_CDS"/>
    <property type="molecule type" value="Genomic_DNA"/>
</dbReference>
<name>H3B600_LATCH</name>
<dbReference type="GO" id="GO:0008270">
    <property type="term" value="F:zinc ion binding"/>
    <property type="evidence" value="ECO:0007669"/>
    <property type="project" value="UniProtKB-KW"/>
</dbReference>
<evidence type="ECO:0000256" key="1">
    <source>
        <dbReference type="PROSITE-ProRule" id="PRU00042"/>
    </source>
</evidence>
<keyword evidence="1" id="KW-0479">Metal-binding</keyword>
<proteinExistence type="predicted"/>
<dbReference type="HOGENOM" id="CLU_1582077_0_0_1"/>
<feature type="domain" description="C2H2-type" evidence="2">
    <location>
        <begin position="152"/>
        <end position="172"/>
    </location>
</feature>
<dbReference type="PANTHER" id="PTHR47166:SF1">
    <property type="entry name" value="ZINC FINGER PROTEIN 831"/>
    <property type="match status" value="1"/>
</dbReference>
<reference evidence="3" key="2">
    <citation type="submission" date="2025-08" db="UniProtKB">
        <authorList>
            <consortium name="Ensembl"/>
        </authorList>
    </citation>
    <scope>IDENTIFICATION</scope>
</reference>
<reference evidence="4" key="1">
    <citation type="submission" date="2011-08" db="EMBL/GenBank/DDBJ databases">
        <title>The draft genome of Latimeria chalumnae.</title>
        <authorList>
            <person name="Di Palma F."/>
            <person name="Alfoldi J."/>
            <person name="Johnson J."/>
            <person name="Berlin A."/>
            <person name="Gnerre S."/>
            <person name="Jaffe D."/>
            <person name="MacCallum I."/>
            <person name="Young S."/>
            <person name="Walker B.J."/>
            <person name="Lander E."/>
            <person name="Lindblad-Toh K."/>
        </authorList>
    </citation>
    <scope>NUCLEOTIDE SEQUENCE [LARGE SCALE GENOMIC DNA]</scope>
    <source>
        <strain evidence="4">Wild caught</strain>
    </source>
</reference>
<evidence type="ECO:0000313" key="4">
    <source>
        <dbReference type="Proteomes" id="UP000008672"/>
    </source>
</evidence>
<organism evidence="3 4">
    <name type="scientific">Latimeria chalumnae</name>
    <name type="common">Coelacanth</name>
    <dbReference type="NCBI Taxonomy" id="7897"/>
    <lineage>
        <taxon>Eukaryota</taxon>
        <taxon>Metazoa</taxon>
        <taxon>Chordata</taxon>
        <taxon>Craniata</taxon>
        <taxon>Vertebrata</taxon>
        <taxon>Euteleostomi</taxon>
        <taxon>Coelacanthiformes</taxon>
        <taxon>Coelacanthidae</taxon>
        <taxon>Latimeria</taxon>
    </lineage>
</organism>
<dbReference type="eggNOG" id="KOG1721">
    <property type="taxonomic scope" value="Eukaryota"/>
</dbReference>
<dbReference type="AlphaFoldDB" id="H3B600"/>
<keyword evidence="1" id="KW-0863">Zinc-finger</keyword>
<dbReference type="Gene3D" id="3.30.160.60">
    <property type="entry name" value="Classic Zinc Finger"/>
    <property type="match status" value="1"/>
</dbReference>
<dbReference type="PANTHER" id="PTHR47166">
    <property type="entry name" value="ZINC FINGER PROTEIN 831"/>
    <property type="match status" value="1"/>
</dbReference>
<sequence length="172" mass="18827">MESGNQEYFKSPSSDKSFQISVLQPETDNIMQHFANCNQKTTVLPSEQQPCQTVYLESISVPLYHIIQPSCLQANYHLNSKNKSLNSNNPPVILGPVLHSENVDQSLSPVQNQPVPTVTLKTSGALQVLPGLGQCNAAIATTLGRSKSLGKYVCKHCGRDCLKPSALEKHIR</sequence>
<dbReference type="InterPro" id="IPR013087">
    <property type="entry name" value="Znf_C2H2_type"/>
</dbReference>
<dbReference type="Bgee" id="ENSLACG00000015256">
    <property type="expression patterns" value="Expressed in post-anal tail muscle and 4 other cell types or tissues"/>
</dbReference>